<keyword evidence="2" id="KW-1185">Reference proteome</keyword>
<name>A0A811YKI7_NYCPR</name>
<evidence type="ECO:0000313" key="2">
    <source>
        <dbReference type="Proteomes" id="UP000645828"/>
    </source>
</evidence>
<dbReference type="EMBL" id="CAJHUB010000678">
    <property type="protein sequence ID" value="CAD7676833.1"/>
    <property type="molecule type" value="Genomic_DNA"/>
</dbReference>
<dbReference type="AlphaFoldDB" id="A0A811YKI7"/>
<organism evidence="1 2">
    <name type="scientific">Nyctereutes procyonoides</name>
    <name type="common">Raccoon dog</name>
    <name type="synonym">Canis procyonoides</name>
    <dbReference type="NCBI Taxonomy" id="34880"/>
    <lineage>
        <taxon>Eukaryota</taxon>
        <taxon>Metazoa</taxon>
        <taxon>Chordata</taxon>
        <taxon>Craniata</taxon>
        <taxon>Vertebrata</taxon>
        <taxon>Euteleostomi</taxon>
        <taxon>Mammalia</taxon>
        <taxon>Eutheria</taxon>
        <taxon>Laurasiatheria</taxon>
        <taxon>Carnivora</taxon>
        <taxon>Caniformia</taxon>
        <taxon>Canidae</taxon>
        <taxon>Nyctereutes</taxon>
    </lineage>
</organism>
<comment type="caution">
    <text evidence="1">The sequence shown here is derived from an EMBL/GenBank/DDBJ whole genome shotgun (WGS) entry which is preliminary data.</text>
</comment>
<protein>
    <submittedName>
        <fullName evidence="1">(raccoon dog) hypothetical protein</fullName>
    </submittedName>
</protein>
<dbReference type="Proteomes" id="UP000645828">
    <property type="component" value="Unassembled WGS sequence"/>
</dbReference>
<gene>
    <name evidence="1" type="ORF">NYPRO_LOCUS9628</name>
</gene>
<evidence type="ECO:0000313" key="1">
    <source>
        <dbReference type="EMBL" id="CAD7676833.1"/>
    </source>
</evidence>
<reference evidence="1" key="1">
    <citation type="submission" date="2020-12" db="EMBL/GenBank/DDBJ databases">
        <authorList>
            <consortium name="Molecular Ecology Group"/>
        </authorList>
    </citation>
    <scope>NUCLEOTIDE SEQUENCE</scope>
    <source>
        <strain evidence="1">TBG_1078</strain>
    </source>
</reference>
<accession>A0A811YKI7</accession>
<proteinExistence type="predicted"/>
<sequence>MKDGLIQHITTVYPGKHFIFKLTNIPFLKKNSFLEFHFDSPTFFCMIRQDISNLFLNSTMVRGSGMGGSGMGGYGRDGMGNQGGYGSVGRMGMGNNYTGGYGTPVGLGVYGHGGGGSGGYYGQGGMRRGRWHGIYKSITTNIKVLTAASGQPDFLRYLISFVF</sequence>